<comment type="caution">
    <text evidence="1">The sequence shown here is derived from an EMBL/GenBank/DDBJ whole genome shotgun (WGS) entry which is preliminary data.</text>
</comment>
<dbReference type="EMBL" id="JBBBZM010000109">
    <property type="protein sequence ID" value="KAL0633922.1"/>
    <property type="molecule type" value="Genomic_DNA"/>
</dbReference>
<gene>
    <name evidence="1" type="ORF">Q9L58_007163</name>
</gene>
<dbReference type="Proteomes" id="UP001447188">
    <property type="component" value="Unassembled WGS sequence"/>
</dbReference>
<keyword evidence="2" id="KW-1185">Reference proteome</keyword>
<reference evidence="1 2" key="1">
    <citation type="submission" date="2024-02" db="EMBL/GenBank/DDBJ databases">
        <title>Discinaceae phylogenomics.</title>
        <authorList>
            <person name="Dirks A.C."/>
            <person name="James T.Y."/>
        </authorList>
    </citation>
    <scope>NUCLEOTIDE SEQUENCE [LARGE SCALE GENOMIC DNA]</scope>
    <source>
        <strain evidence="1 2">ACD0624</strain>
    </source>
</reference>
<organism evidence="1 2">
    <name type="scientific">Discina gigas</name>
    <dbReference type="NCBI Taxonomy" id="1032678"/>
    <lineage>
        <taxon>Eukaryota</taxon>
        <taxon>Fungi</taxon>
        <taxon>Dikarya</taxon>
        <taxon>Ascomycota</taxon>
        <taxon>Pezizomycotina</taxon>
        <taxon>Pezizomycetes</taxon>
        <taxon>Pezizales</taxon>
        <taxon>Discinaceae</taxon>
        <taxon>Discina</taxon>
    </lineage>
</organism>
<proteinExistence type="predicted"/>
<accession>A0ABR3GD81</accession>
<name>A0ABR3GD81_9PEZI</name>
<evidence type="ECO:0000313" key="1">
    <source>
        <dbReference type="EMBL" id="KAL0633922.1"/>
    </source>
</evidence>
<protein>
    <submittedName>
        <fullName evidence="1">Uncharacterized protein</fullName>
    </submittedName>
</protein>
<sequence length="216" mass="24958">MSDTIYPTLPYNPKLFNCLRHLEDSYQVLEHRKVSRDKLSLIRSLFHRHKVHKTFGVMILHRHFDMAPDEKLVEYGTVTTPWQLSDTNEIFGGKAVPRCWAFSKGELYPIEFGFNPSGEKTYPEVTFRADFVREFYELLSQLKLDDIFGLTVLDDGNRLVLRGIERTVGRVSVTLPVTDEQATAAVESVWSFGCHESMDDSTFWPARICWVCQSCK</sequence>
<evidence type="ECO:0000313" key="2">
    <source>
        <dbReference type="Proteomes" id="UP001447188"/>
    </source>
</evidence>